<feature type="domain" description="NrS-1 polymerase-like helicase" evidence="1">
    <location>
        <begin position="429"/>
        <end position="540"/>
    </location>
</feature>
<gene>
    <name evidence="2" type="ORF">EZS28_036352</name>
</gene>
<dbReference type="AlphaFoldDB" id="A0A5J4UDV1"/>
<protein>
    <recommendedName>
        <fullName evidence="1">NrS-1 polymerase-like helicase domain-containing protein</fullName>
    </recommendedName>
</protein>
<dbReference type="InterPro" id="IPR027417">
    <property type="entry name" value="P-loop_NTPase"/>
</dbReference>
<sequence length="699" mass="80967">MLPANVGLVKTAHGGLHAYCNRDGYTLPSNRCVKCIVLDNIEIDIFGQMFKYKEHGGMEQKELVQNRVVGPNSSFRETKNNKRETLKYEAINDWANMTHLASLREILDSWNVDIEIPFKEYVDKVNMREFCWQITEEGTIDKMNDEIAQTCVDGLKNLEIYNYSQPINTEVSLLSVFSGLYGITNEQIIAEGMKNIRQFNKLTVNAEKNYGEASFNGECKPNPWILTKILRYHNKDYYQQTIKPLLKQNYEHEIDLKDPFTLIDVSSKVLNGKYENKLEFVAQDLLKVIKVVPCQNGWCFIIKEQDCIAGKNTIKYKSKTAIYDQLRSIRLWQDGKKHITAIDALEQYHSLFEKIGMKFISNNEGIFSIFQGFKYMQLDEVDQTKIEQFLGLVKDTIAANDELIYEYLLNWFSFIIQNIGKKTETSIILQGLQGIGKNVFTNVLCELLAGYSSKNITDIDDFVGKFNTAIENKMLAIANEMKNFGESRMSNMDALKSINTESSFVINEKYVPKHEVENVVNIIIVTNNIFPLKIENSDRRYVVCKCNSVHRGDLAYFTTLCNSFDEDFYNNLFTFFITRDISQFNPRNIPMTQAKKDIIKASISPVDDVIIIHFKSFRDGVTCNIVEGWKSQEMKLKNYQLAIKNICVRTQKQTDRVRKFIYKLKEEMISIYENMLDEDADEIEQEKQKEIQNDGNEYI</sequence>
<organism evidence="2 3">
    <name type="scientific">Streblomastix strix</name>
    <dbReference type="NCBI Taxonomy" id="222440"/>
    <lineage>
        <taxon>Eukaryota</taxon>
        <taxon>Metamonada</taxon>
        <taxon>Preaxostyla</taxon>
        <taxon>Oxymonadida</taxon>
        <taxon>Streblomastigidae</taxon>
        <taxon>Streblomastix</taxon>
    </lineage>
</organism>
<evidence type="ECO:0000259" key="1">
    <source>
        <dbReference type="Pfam" id="PF19263"/>
    </source>
</evidence>
<dbReference type="InterPro" id="IPR045455">
    <property type="entry name" value="NrS-1_pol-like_helicase"/>
</dbReference>
<name>A0A5J4UDV1_9EUKA</name>
<dbReference type="Pfam" id="PF19263">
    <property type="entry name" value="DUF5906"/>
    <property type="match status" value="1"/>
</dbReference>
<dbReference type="Proteomes" id="UP000324800">
    <property type="component" value="Unassembled WGS sequence"/>
</dbReference>
<proteinExistence type="predicted"/>
<comment type="caution">
    <text evidence="2">The sequence shown here is derived from an EMBL/GenBank/DDBJ whole genome shotgun (WGS) entry which is preliminary data.</text>
</comment>
<dbReference type="EMBL" id="SNRW01017663">
    <property type="protein sequence ID" value="KAA6368121.1"/>
    <property type="molecule type" value="Genomic_DNA"/>
</dbReference>
<reference evidence="2 3" key="1">
    <citation type="submission" date="2019-03" db="EMBL/GenBank/DDBJ databases">
        <title>Single cell metagenomics reveals metabolic interactions within the superorganism composed of flagellate Streblomastix strix and complex community of Bacteroidetes bacteria on its surface.</title>
        <authorList>
            <person name="Treitli S.C."/>
            <person name="Kolisko M."/>
            <person name="Husnik F."/>
            <person name="Keeling P."/>
            <person name="Hampl V."/>
        </authorList>
    </citation>
    <scope>NUCLEOTIDE SEQUENCE [LARGE SCALE GENOMIC DNA]</scope>
    <source>
        <strain evidence="2">ST1C</strain>
    </source>
</reference>
<dbReference type="Gene3D" id="3.40.50.300">
    <property type="entry name" value="P-loop containing nucleotide triphosphate hydrolases"/>
    <property type="match status" value="1"/>
</dbReference>
<evidence type="ECO:0000313" key="3">
    <source>
        <dbReference type="Proteomes" id="UP000324800"/>
    </source>
</evidence>
<evidence type="ECO:0000313" key="2">
    <source>
        <dbReference type="EMBL" id="KAA6368121.1"/>
    </source>
</evidence>
<accession>A0A5J4UDV1</accession>
<dbReference type="SUPFAM" id="SSF52540">
    <property type="entry name" value="P-loop containing nucleoside triphosphate hydrolases"/>
    <property type="match status" value="1"/>
</dbReference>